<feature type="transmembrane region" description="Helical" evidence="1">
    <location>
        <begin position="37"/>
        <end position="56"/>
    </location>
</feature>
<evidence type="ECO:0000256" key="1">
    <source>
        <dbReference type="SAM" id="Phobius"/>
    </source>
</evidence>
<feature type="transmembrane region" description="Helical" evidence="1">
    <location>
        <begin position="6"/>
        <end position="25"/>
    </location>
</feature>
<feature type="transmembrane region" description="Helical" evidence="1">
    <location>
        <begin position="132"/>
        <end position="154"/>
    </location>
</feature>
<sequence>MYTEPTNFLGVLVAGLLKIAFPLLPDVLVMQIMALPAVVHLGILAAGLQVVAYILYIRDDEIDPNPTTWFMFAYGTGLLAIMEWDSDATPAELFLPTVCALFSIYVSLRCWIRARKADPSRLWPRGWWPDDFWEKVSFTLDIIITVIYVAAWILGESSILTKEQRYWAVLTSLFLSNISTFIQFYPMLHETHLHPERENSKPWTIWAAAYGTLALVTYLTHGEVWHHLMFYPLSSCFLHLLMGWLARPSRLKDRVPVHA</sequence>
<protein>
    <submittedName>
        <fullName evidence="2">Uncharacterized protein</fullName>
    </submittedName>
</protein>
<feature type="transmembrane region" description="Helical" evidence="1">
    <location>
        <begin position="228"/>
        <end position="246"/>
    </location>
</feature>
<accession>A0A1F6FGY6</accession>
<keyword evidence="1" id="KW-1133">Transmembrane helix</keyword>
<gene>
    <name evidence="2" type="ORF">A3G90_03575</name>
</gene>
<feature type="transmembrane region" description="Helical" evidence="1">
    <location>
        <begin position="166"/>
        <end position="185"/>
    </location>
</feature>
<keyword evidence="1" id="KW-0472">Membrane</keyword>
<proteinExistence type="predicted"/>
<dbReference type="AlphaFoldDB" id="A0A1F6FGY6"/>
<name>A0A1F6FGY6_9BACT</name>
<comment type="caution">
    <text evidence="2">The sequence shown here is derived from an EMBL/GenBank/DDBJ whole genome shotgun (WGS) entry which is preliminary data.</text>
</comment>
<keyword evidence="1" id="KW-0812">Transmembrane</keyword>
<reference evidence="2 3" key="1">
    <citation type="journal article" date="2016" name="Nat. Commun.">
        <title>Thousands of microbial genomes shed light on interconnected biogeochemical processes in an aquifer system.</title>
        <authorList>
            <person name="Anantharaman K."/>
            <person name="Brown C.T."/>
            <person name="Hug L.A."/>
            <person name="Sharon I."/>
            <person name="Castelle C.J."/>
            <person name="Probst A.J."/>
            <person name="Thomas B.C."/>
            <person name="Singh A."/>
            <person name="Wilkins M.J."/>
            <person name="Karaoz U."/>
            <person name="Brodie E.L."/>
            <person name="Williams K.H."/>
            <person name="Hubbard S.S."/>
            <person name="Banfield J.F."/>
        </authorList>
    </citation>
    <scope>NUCLEOTIDE SEQUENCE [LARGE SCALE GENOMIC DNA]</scope>
</reference>
<evidence type="ECO:0000313" key="3">
    <source>
        <dbReference type="Proteomes" id="UP000177325"/>
    </source>
</evidence>
<evidence type="ECO:0000313" key="2">
    <source>
        <dbReference type="EMBL" id="OGG85113.1"/>
    </source>
</evidence>
<feature type="transmembrane region" description="Helical" evidence="1">
    <location>
        <begin position="205"/>
        <end position="222"/>
    </location>
</feature>
<organism evidence="2 3">
    <name type="scientific">Candidatus Kaiserbacteria bacterium RIFCSPLOWO2_12_FULL_45_26</name>
    <dbReference type="NCBI Taxonomy" id="1798525"/>
    <lineage>
        <taxon>Bacteria</taxon>
        <taxon>Candidatus Kaiseribacteriota</taxon>
    </lineage>
</organism>
<dbReference type="Proteomes" id="UP000177325">
    <property type="component" value="Unassembled WGS sequence"/>
</dbReference>
<dbReference type="STRING" id="1798525.A3G90_03575"/>
<dbReference type="EMBL" id="MFMM01000001">
    <property type="protein sequence ID" value="OGG85113.1"/>
    <property type="molecule type" value="Genomic_DNA"/>
</dbReference>